<reference evidence="1" key="1">
    <citation type="submission" date="2007-12" db="EMBL/GenBank/DDBJ databases">
        <title>Phylogenetic prediction and protein expressional analysis in the genetic information detected from deep-sea hydrothermal vent in Suiyo seamount.</title>
        <authorList>
            <person name="Sasaki M."/>
            <person name="Tsujimura M."/>
            <person name="Zhang Z."/>
            <person name="Akutsu J."/>
            <person name="Tajima H."/>
            <person name="Kawarabayasi Y."/>
        </authorList>
    </citation>
    <scope>NUCLEOTIDE SEQUENCE</scope>
</reference>
<evidence type="ECO:0000313" key="1">
    <source>
        <dbReference type="EMBL" id="BAM75661.1"/>
    </source>
</evidence>
<protein>
    <submittedName>
        <fullName evidence="1">Uncharacterized protein</fullName>
    </submittedName>
</protein>
<sequence length="203" mass="22764">MARIRLLIRNAFGHPLGWLPALKRKPQPTNHETRTPMRNWIINPGGVGATDTHTNQKTKLLCCCHLCEAIGYDHDGESVESLDLESDETNNIQGDESGYPICDECFSLTKDPDVTFSLEITDLVTSIELTEEASQLEEESELAYITVYDDGEPRGWDRGQVVFFPELFRAGISWGGDPEWTDADSIEDAVERSLQINGKFLCN</sequence>
<name>L8B192_9ZZZZ</name>
<dbReference type="EMBL" id="AB372141">
    <property type="protein sequence ID" value="BAM75661.1"/>
    <property type="molecule type" value="Genomic_DNA"/>
</dbReference>
<dbReference type="AlphaFoldDB" id="L8B192"/>
<proteinExistence type="predicted"/>
<organism evidence="1">
    <name type="scientific">uncultured microorganism</name>
    <dbReference type="NCBI Taxonomy" id="358574"/>
    <lineage>
        <taxon>unclassified sequences</taxon>
        <taxon>environmental samples</taxon>
    </lineage>
</organism>
<accession>L8B192</accession>